<accession>A0A814SJU8</accession>
<reference evidence="1" key="1">
    <citation type="submission" date="2021-02" db="EMBL/GenBank/DDBJ databases">
        <authorList>
            <person name="Nowell W R."/>
        </authorList>
    </citation>
    <scope>NUCLEOTIDE SEQUENCE</scope>
    <source>
        <strain evidence="1">Ploen Becks lab</strain>
    </source>
</reference>
<name>A0A814SJU8_9BILA</name>
<keyword evidence="2" id="KW-1185">Reference proteome</keyword>
<dbReference type="AlphaFoldDB" id="A0A814SJU8"/>
<feature type="non-terminal residue" evidence="1">
    <location>
        <position position="59"/>
    </location>
</feature>
<organism evidence="1 2">
    <name type="scientific">Brachionus calyciflorus</name>
    <dbReference type="NCBI Taxonomy" id="104777"/>
    <lineage>
        <taxon>Eukaryota</taxon>
        <taxon>Metazoa</taxon>
        <taxon>Spiralia</taxon>
        <taxon>Gnathifera</taxon>
        <taxon>Rotifera</taxon>
        <taxon>Eurotatoria</taxon>
        <taxon>Monogononta</taxon>
        <taxon>Pseudotrocha</taxon>
        <taxon>Ploima</taxon>
        <taxon>Brachionidae</taxon>
        <taxon>Brachionus</taxon>
    </lineage>
</organism>
<evidence type="ECO:0000313" key="2">
    <source>
        <dbReference type="Proteomes" id="UP000663879"/>
    </source>
</evidence>
<dbReference type="Proteomes" id="UP000663879">
    <property type="component" value="Unassembled WGS sequence"/>
</dbReference>
<protein>
    <submittedName>
        <fullName evidence="1">Uncharacterized protein</fullName>
    </submittedName>
</protein>
<sequence length="59" mass="6698">MHAFGTKFTTQSEYPPFLHTTPLQQTLGQPSIQVGHQSVDLFIAIEQLKTRVSELEKNK</sequence>
<proteinExistence type="predicted"/>
<dbReference type="EMBL" id="CAJNOC010011099">
    <property type="protein sequence ID" value="CAF1145816.1"/>
    <property type="molecule type" value="Genomic_DNA"/>
</dbReference>
<gene>
    <name evidence="1" type="ORF">OXX778_LOCUS23091</name>
</gene>
<comment type="caution">
    <text evidence="1">The sequence shown here is derived from an EMBL/GenBank/DDBJ whole genome shotgun (WGS) entry which is preliminary data.</text>
</comment>
<evidence type="ECO:0000313" key="1">
    <source>
        <dbReference type="EMBL" id="CAF1145816.1"/>
    </source>
</evidence>